<keyword evidence="3" id="KW-1185">Reference proteome</keyword>
<organism evidence="2 3">
    <name type="scientific">Paramecium primaurelia</name>
    <dbReference type="NCBI Taxonomy" id="5886"/>
    <lineage>
        <taxon>Eukaryota</taxon>
        <taxon>Sar</taxon>
        <taxon>Alveolata</taxon>
        <taxon>Ciliophora</taxon>
        <taxon>Intramacronucleata</taxon>
        <taxon>Oligohymenophorea</taxon>
        <taxon>Peniculida</taxon>
        <taxon>Parameciidae</taxon>
        <taxon>Paramecium</taxon>
    </lineage>
</organism>
<dbReference type="InterPro" id="IPR001251">
    <property type="entry name" value="CRAL-TRIO_dom"/>
</dbReference>
<dbReference type="PROSITE" id="PS50191">
    <property type="entry name" value="CRAL_TRIO"/>
    <property type="match status" value="1"/>
</dbReference>
<name>A0A8S1LA62_PARPR</name>
<dbReference type="OMA" id="HEYDDPI"/>
<gene>
    <name evidence="2" type="ORF">PPRIM_AZ9-3.1.T0340132</name>
</gene>
<dbReference type="AlphaFoldDB" id="A0A8S1LA62"/>
<dbReference type="Proteomes" id="UP000688137">
    <property type="component" value="Unassembled WGS sequence"/>
</dbReference>
<reference evidence="2" key="1">
    <citation type="submission" date="2021-01" db="EMBL/GenBank/DDBJ databases">
        <authorList>
            <consortium name="Genoscope - CEA"/>
            <person name="William W."/>
        </authorList>
    </citation>
    <scope>NUCLEOTIDE SEQUENCE</scope>
</reference>
<feature type="domain" description="CRAL-TRIO" evidence="1">
    <location>
        <begin position="101"/>
        <end position="264"/>
    </location>
</feature>
<protein>
    <recommendedName>
        <fullName evidence="1">CRAL-TRIO domain-containing protein</fullName>
    </recommendedName>
</protein>
<evidence type="ECO:0000313" key="3">
    <source>
        <dbReference type="Proteomes" id="UP000688137"/>
    </source>
</evidence>
<dbReference type="PANTHER" id="PTHR46818">
    <property type="entry name" value="DOMAIN-CONTAINING PROTEIN, PUTATIVE-RELATED"/>
    <property type="match status" value="1"/>
</dbReference>
<comment type="caution">
    <text evidence="2">The sequence shown here is derived from an EMBL/GenBank/DDBJ whole genome shotgun (WGS) entry which is preliminary data.</text>
</comment>
<sequence>MDQSYPLIKPNQEILNYEPTADEKKTKIGKYTIRRLFEGELDEQDNAAINKFLEEAGPFQNPIWTRPQILRFLQANNFKKDQTVQTMQQYEEWVKTLPINYDQQVEQFLKAGIIYIQGRDHSYRPIIVLNAYKVNFNEMSLEQYLRGLTYFLQVVVNDMMVPGKVENWVILIDLDYKGMIGLQINALKQVMSYLQNNYRSRLYRMFIFNTTMMLNVTWNMAKLFLEEITQQKIIFVKGDVKQLFQSVNKEQIEEKFGGTQTNRVEFWPPSIISANFRKNA</sequence>
<accession>A0A8S1LA62</accession>
<dbReference type="PANTHER" id="PTHR46818:SF1">
    <property type="entry name" value="CHROMOSOME UNDETERMINED SCAFFOLD_125, WHOLE GENOME SHOTGUN SEQUENCE"/>
    <property type="match status" value="1"/>
</dbReference>
<proteinExistence type="predicted"/>
<dbReference type="CDD" id="cd00170">
    <property type="entry name" value="SEC14"/>
    <property type="match status" value="1"/>
</dbReference>
<dbReference type="SMART" id="SM00516">
    <property type="entry name" value="SEC14"/>
    <property type="match status" value="1"/>
</dbReference>
<evidence type="ECO:0000313" key="2">
    <source>
        <dbReference type="EMBL" id="CAD8063065.1"/>
    </source>
</evidence>
<dbReference type="EMBL" id="CAJJDM010000033">
    <property type="protein sequence ID" value="CAD8063065.1"/>
    <property type="molecule type" value="Genomic_DNA"/>
</dbReference>
<dbReference type="Pfam" id="PF00650">
    <property type="entry name" value="CRAL_TRIO"/>
    <property type="match status" value="1"/>
</dbReference>
<evidence type="ECO:0000259" key="1">
    <source>
        <dbReference type="PROSITE" id="PS50191"/>
    </source>
</evidence>